<comment type="caution">
    <text evidence="6">The sequence shown here is derived from an EMBL/GenBank/DDBJ whole genome shotgun (WGS) entry which is preliminary data.</text>
</comment>
<dbReference type="Pfam" id="PF00440">
    <property type="entry name" value="TetR_N"/>
    <property type="match status" value="1"/>
</dbReference>
<evidence type="ECO:0000313" key="6">
    <source>
        <dbReference type="EMBL" id="MDP9841760.1"/>
    </source>
</evidence>
<evidence type="ECO:0000259" key="5">
    <source>
        <dbReference type="PROSITE" id="PS50977"/>
    </source>
</evidence>
<evidence type="ECO:0000256" key="3">
    <source>
        <dbReference type="ARBA" id="ARBA00023163"/>
    </source>
</evidence>
<dbReference type="PROSITE" id="PS50977">
    <property type="entry name" value="HTH_TETR_2"/>
    <property type="match status" value="1"/>
</dbReference>
<dbReference type="Gene3D" id="1.10.357.10">
    <property type="entry name" value="Tetracycline Repressor, domain 2"/>
    <property type="match status" value="1"/>
</dbReference>
<proteinExistence type="predicted"/>
<keyword evidence="2 4" id="KW-0238">DNA-binding</keyword>
<dbReference type="PANTHER" id="PTHR30055">
    <property type="entry name" value="HTH-TYPE TRANSCRIPTIONAL REGULATOR RUTR"/>
    <property type="match status" value="1"/>
</dbReference>
<organism evidence="6 7">
    <name type="scientific">Streptosporangium lutulentum</name>
    <dbReference type="NCBI Taxonomy" id="1461250"/>
    <lineage>
        <taxon>Bacteria</taxon>
        <taxon>Bacillati</taxon>
        <taxon>Actinomycetota</taxon>
        <taxon>Actinomycetes</taxon>
        <taxon>Streptosporangiales</taxon>
        <taxon>Streptosporangiaceae</taxon>
        <taxon>Streptosporangium</taxon>
    </lineage>
</organism>
<dbReference type="PRINTS" id="PR00455">
    <property type="entry name" value="HTHTETR"/>
</dbReference>
<keyword evidence="3" id="KW-0804">Transcription</keyword>
<sequence>MTGLRERKKRQTRQAIAEAAMRLFAERGFEAVTVNEIAAAAGVAKVTLFTYFPTKESLVLSSVADDDVAKVVAGRRPGQSPLDALRRHYRAFAADPGDVEPEALITMMRIIVESPTLVAGVNGIQYSERLALTQALTGIDDCRIDDLTASLMAAQISAAVLTLKETFFNRLASGTPLPEAGRRLTEDVDLAFDLLERGFGDRFTR</sequence>
<dbReference type="Proteomes" id="UP001225356">
    <property type="component" value="Unassembled WGS sequence"/>
</dbReference>
<evidence type="ECO:0000313" key="7">
    <source>
        <dbReference type="Proteomes" id="UP001225356"/>
    </source>
</evidence>
<dbReference type="InterPro" id="IPR001647">
    <property type="entry name" value="HTH_TetR"/>
</dbReference>
<accession>A0ABT9Q5P7</accession>
<keyword evidence="7" id="KW-1185">Reference proteome</keyword>
<gene>
    <name evidence="6" type="ORF">J2853_000971</name>
</gene>
<dbReference type="PANTHER" id="PTHR30055:SF234">
    <property type="entry name" value="HTH-TYPE TRANSCRIPTIONAL REGULATOR BETI"/>
    <property type="match status" value="1"/>
</dbReference>
<evidence type="ECO:0000256" key="2">
    <source>
        <dbReference type="ARBA" id="ARBA00023125"/>
    </source>
</evidence>
<dbReference type="InterPro" id="IPR009057">
    <property type="entry name" value="Homeodomain-like_sf"/>
</dbReference>
<reference evidence="6 7" key="1">
    <citation type="submission" date="2023-07" db="EMBL/GenBank/DDBJ databases">
        <title>Sequencing the genomes of 1000 actinobacteria strains.</title>
        <authorList>
            <person name="Klenk H.-P."/>
        </authorList>
    </citation>
    <scope>NUCLEOTIDE SEQUENCE [LARGE SCALE GENOMIC DNA]</scope>
    <source>
        <strain evidence="6 7">DSM 46740</strain>
    </source>
</reference>
<evidence type="ECO:0000256" key="1">
    <source>
        <dbReference type="ARBA" id="ARBA00023015"/>
    </source>
</evidence>
<dbReference type="RefSeq" id="WP_307555351.1">
    <property type="nucleotide sequence ID" value="NZ_JAUSQU010000001.1"/>
</dbReference>
<feature type="DNA-binding region" description="H-T-H motif" evidence="4">
    <location>
        <begin position="33"/>
        <end position="52"/>
    </location>
</feature>
<dbReference type="Gene3D" id="1.10.10.60">
    <property type="entry name" value="Homeodomain-like"/>
    <property type="match status" value="1"/>
</dbReference>
<feature type="domain" description="HTH tetR-type" evidence="5">
    <location>
        <begin position="10"/>
        <end position="70"/>
    </location>
</feature>
<protein>
    <submittedName>
        <fullName evidence="6">AcrR family transcriptional regulator</fullName>
    </submittedName>
</protein>
<name>A0ABT9Q5P7_9ACTN</name>
<evidence type="ECO:0000256" key="4">
    <source>
        <dbReference type="PROSITE-ProRule" id="PRU00335"/>
    </source>
</evidence>
<dbReference type="InterPro" id="IPR050109">
    <property type="entry name" value="HTH-type_TetR-like_transc_reg"/>
</dbReference>
<dbReference type="SUPFAM" id="SSF46689">
    <property type="entry name" value="Homeodomain-like"/>
    <property type="match status" value="1"/>
</dbReference>
<keyword evidence="1" id="KW-0805">Transcription regulation</keyword>
<dbReference type="EMBL" id="JAUSQU010000001">
    <property type="protein sequence ID" value="MDP9841760.1"/>
    <property type="molecule type" value="Genomic_DNA"/>
</dbReference>